<keyword evidence="1" id="KW-0479">Metal-binding</keyword>
<dbReference type="Pfam" id="PF07687">
    <property type="entry name" value="M20_dimer"/>
    <property type="match status" value="1"/>
</dbReference>
<feature type="domain" description="Peptidase M20 dimerisation" evidence="3">
    <location>
        <begin position="187"/>
        <end position="314"/>
    </location>
</feature>
<dbReference type="PANTHER" id="PTHR43808">
    <property type="entry name" value="ACETYLORNITHINE DEACETYLASE"/>
    <property type="match status" value="1"/>
</dbReference>
<gene>
    <name evidence="4" type="ORF">N7U68_17115</name>
</gene>
<dbReference type="SUPFAM" id="SSF53187">
    <property type="entry name" value="Zn-dependent exopeptidases"/>
    <property type="match status" value="1"/>
</dbReference>
<dbReference type="SUPFAM" id="SSF55031">
    <property type="entry name" value="Bacterial exopeptidase dimerisation domain"/>
    <property type="match status" value="1"/>
</dbReference>
<sequence>MTLEKLLKRIDDDRDELVALFQALVRAPSPNPPGNTLDAAEVVSDFLKSKGLSVEVIEPLENAPNLISSFTCKDDGRHLVLNGHLDTYPCDDADRWQYDPYGGTMANGAVYGRGASDMKAGTAAIAAVHAYLYTLRRELKGKLTFTAVSDEETGGKWGAQYLLEHHDVRGDCLLNSEPGGPTTVRFGEKGSLKLRFKVRTTGCHGAYTHKSRSATKIAASVVRALPAITELPVETSDNLGPMLTGSEAEFDRIHLPGAAEVLRKYTVNVGLIRGGVKMNMLPANCDCDVDIRIPIGGTAAAALQAAEEIVAQHDDVTLEVLSTDEPSWSDPGHPMVAAVQSAAAEVLGTPIHTVTSLGATDARFWREAGVPAVTYGTTATNVAMVDEHTDIDEWINVIKVHALAAYNYLRTTA</sequence>
<dbReference type="InterPro" id="IPR050072">
    <property type="entry name" value="Peptidase_M20A"/>
</dbReference>
<protein>
    <submittedName>
        <fullName evidence="4">M20/M25/M40 family metallo-hydrolase</fullName>
    </submittedName>
</protein>
<dbReference type="InterPro" id="IPR036264">
    <property type="entry name" value="Bact_exopeptidase_dim_dom"/>
</dbReference>
<dbReference type="RefSeq" id="WP_263047591.1">
    <property type="nucleotide sequence ID" value="NZ_CP106738.1"/>
</dbReference>
<dbReference type="InterPro" id="IPR011650">
    <property type="entry name" value="Peptidase_M20_dimer"/>
</dbReference>
<keyword evidence="5" id="KW-1185">Reference proteome</keyword>
<reference evidence="4" key="1">
    <citation type="submission" date="2022-10" db="EMBL/GenBank/DDBJ databases">
        <title>Roseovarius pelagicus sp. nov., isolated from Arctic seawater.</title>
        <authorList>
            <person name="Hong Y.W."/>
            <person name="Hwang C.Y."/>
        </authorList>
    </citation>
    <scope>NUCLEOTIDE SEQUENCE</scope>
    <source>
        <strain evidence="4">HL-MP18</strain>
    </source>
</reference>
<evidence type="ECO:0000259" key="3">
    <source>
        <dbReference type="Pfam" id="PF07687"/>
    </source>
</evidence>
<dbReference type="EMBL" id="CP106738">
    <property type="protein sequence ID" value="UXX82784.1"/>
    <property type="molecule type" value="Genomic_DNA"/>
</dbReference>
<dbReference type="Gene3D" id="3.40.630.10">
    <property type="entry name" value="Zn peptidases"/>
    <property type="match status" value="2"/>
</dbReference>
<evidence type="ECO:0000256" key="1">
    <source>
        <dbReference type="ARBA" id="ARBA00022723"/>
    </source>
</evidence>
<name>A0ABY6D9G0_9RHOB</name>
<keyword evidence="2" id="KW-0378">Hydrolase</keyword>
<dbReference type="PANTHER" id="PTHR43808:SF32">
    <property type="entry name" value="ARGE_DAPE-RELATED DEACYLASE"/>
    <property type="match status" value="1"/>
</dbReference>
<proteinExistence type="predicted"/>
<accession>A0ABY6D9G0</accession>
<evidence type="ECO:0000313" key="5">
    <source>
        <dbReference type="Proteomes" id="UP001064087"/>
    </source>
</evidence>
<dbReference type="Proteomes" id="UP001064087">
    <property type="component" value="Chromosome"/>
</dbReference>
<dbReference type="Pfam" id="PF01546">
    <property type="entry name" value="Peptidase_M20"/>
    <property type="match status" value="1"/>
</dbReference>
<dbReference type="InterPro" id="IPR002933">
    <property type="entry name" value="Peptidase_M20"/>
</dbReference>
<evidence type="ECO:0000256" key="2">
    <source>
        <dbReference type="ARBA" id="ARBA00022801"/>
    </source>
</evidence>
<organism evidence="4 5">
    <name type="scientific">Roseovarius pelagicus</name>
    <dbReference type="NCBI Taxonomy" id="2980108"/>
    <lineage>
        <taxon>Bacteria</taxon>
        <taxon>Pseudomonadati</taxon>
        <taxon>Pseudomonadota</taxon>
        <taxon>Alphaproteobacteria</taxon>
        <taxon>Rhodobacterales</taxon>
        <taxon>Roseobacteraceae</taxon>
        <taxon>Roseovarius</taxon>
    </lineage>
</organism>
<evidence type="ECO:0000313" key="4">
    <source>
        <dbReference type="EMBL" id="UXX82784.1"/>
    </source>
</evidence>